<dbReference type="Proteomes" id="UP000237966">
    <property type="component" value="Unassembled WGS sequence"/>
</dbReference>
<evidence type="ECO:0000256" key="1">
    <source>
        <dbReference type="SAM" id="MobiDB-lite"/>
    </source>
</evidence>
<evidence type="ECO:0000313" key="4">
    <source>
        <dbReference type="Proteomes" id="UP000237966"/>
    </source>
</evidence>
<dbReference type="Pfam" id="PF06259">
    <property type="entry name" value="Abhydrolase_8"/>
    <property type="match status" value="1"/>
</dbReference>
<evidence type="ECO:0000313" key="3">
    <source>
        <dbReference type="EMBL" id="PPI17141.1"/>
    </source>
</evidence>
<feature type="domain" description="DUF1023" evidence="2">
    <location>
        <begin position="440"/>
        <end position="595"/>
    </location>
</feature>
<organism evidence="3 4">
    <name type="scientific">Rathayibacter toxicus</name>
    <dbReference type="NCBI Taxonomy" id="145458"/>
    <lineage>
        <taxon>Bacteria</taxon>
        <taxon>Bacillati</taxon>
        <taxon>Actinomycetota</taxon>
        <taxon>Actinomycetes</taxon>
        <taxon>Micrococcales</taxon>
        <taxon>Microbacteriaceae</taxon>
        <taxon>Rathayibacter</taxon>
    </lineage>
</organism>
<dbReference type="AlphaFoldDB" id="A0A2S5YA02"/>
<dbReference type="EMBL" id="PSWU01000001">
    <property type="protein sequence ID" value="PPI17141.1"/>
    <property type="molecule type" value="Genomic_DNA"/>
</dbReference>
<sequence length="708" mass="75540">MAPCGVLLASVMVAHERWSVVAVLAYDDGAAQALVKVLRAADDALRNQTVPRHGAAGYATVDFVGRYRSLFDGVCSTESNNRLLVAKRLSEFADDVEKVTQKAGEERQRQDALAAWEVRQAEREQERQAHPLVLGTEPQSTLLTDPKPSTDPIPRLTVSATCTVMEPARSETTCPVSSPMGGTTSADPERLAVFVSEARALAGDLHEQRDAVMGAWAHFQDVCSWVLVGEMTLLAGLERLIAIATDDADWLERIADAFRAAGGGSLSSQVLDLARTRFSRISDSQLRDALSSLPAQELAAMLKASPNLAAQIQRMPPEVINTWWHTLDPAPESGTQFSPRQHDLITALPVLIGNLEGIPYGARSTANTNHLTETITALTLQRDALRTMPPGSGTGNAVQSTLDGIEHRLKALTDIRDALQMYPTHDQKFLISLTEDDPPLAAISIGDLDTATNVTYAVPGMGQTTEGMTGWTKASQNVQSLLPPGHAVVAWMGYKTPPQIMKNGKPDISVLRVNDAVQGADHLAAALGGLKAVRGDTIGTPNAIGYSYGSTVTALAANRSDVHLGTFVSLGSAGLPDSVHTTADLHADAVYAGQGRVKIPGEKASGDPIAWTGRQFSFDHHVNPMNPDFGAHDFGVENGGGSGRPITEHGALVSDSGERAGYFDQETESLKNTAHAVAGEVDKITSYIPLPPTKNVQKLKDFISSGKM</sequence>
<comment type="caution">
    <text evidence="3">The sequence shown here is derived from an EMBL/GenBank/DDBJ whole genome shotgun (WGS) entry which is preliminary data.</text>
</comment>
<reference evidence="3 4" key="1">
    <citation type="submission" date="2018-02" db="EMBL/GenBank/DDBJ databases">
        <title>Bacteriophage NCPPB3778 and a type I-E CRISPR drive the evolution of the US Biological Select Agent, Rathayibacter toxicus.</title>
        <authorList>
            <person name="Davis E.W.II."/>
            <person name="Tabima J.F."/>
            <person name="Weisberg A.J."/>
            <person name="Lopes L.D."/>
            <person name="Wiseman M.S."/>
            <person name="Wiseman M.S."/>
            <person name="Pupko T."/>
            <person name="Belcher M.S."/>
            <person name="Sechler A.J."/>
            <person name="Tancos M.A."/>
            <person name="Schroeder B.K."/>
            <person name="Murray T.D."/>
            <person name="Luster D.G."/>
            <person name="Schneider W.L."/>
            <person name="Rogers E."/>
            <person name="Andreote F.D."/>
            <person name="Grunwald N.J."/>
            <person name="Putnam M.L."/>
            <person name="Chang J.H."/>
        </authorList>
    </citation>
    <scope>NUCLEOTIDE SEQUENCE [LARGE SCALE GENOMIC DNA]</scope>
    <source>
        <strain evidence="3 4">FH99</strain>
    </source>
</reference>
<accession>A0A2S5YA02</accession>
<protein>
    <recommendedName>
        <fullName evidence="2">DUF1023 domain-containing protein</fullName>
    </recommendedName>
</protein>
<evidence type="ECO:0000259" key="2">
    <source>
        <dbReference type="Pfam" id="PF06259"/>
    </source>
</evidence>
<feature type="compositionally biased region" description="Basic and acidic residues" evidence="1">
    <location>
        <begin position="119"/>
        <end position="129"/>
    </location>
</feature>
<feature type="region of interest" description="Disordered" evidence="1">
    <location>
        <begin position="119"/>
        <end position="154"/>
    </location>
</feature>
<dbReference type="InterPro" id="IPR010427">
    <property type="entry name" value="DUF1023"/>
</dbReference>
<proteinExistence type="predicted"/>
<gene>
    <name evidence="3" type="ORF">C5C51_00475</name>
</gene>
<name>A0A2S5YA02_9MICO</name>